<evidence type="ECO:0000256" key="4">
    <source>
        <dbReference type="ARBA" id="ARBA00022801"/>
    </source>
</evidence>
<dbReference type="InterPro" id="IPR036852">
    <property type="entry name" value="Peptidase_S8/S53_dom_sf"/>
</dbReference>
<protein>
    <submittedName>
        <fullName evidence="10">S8 family serine peptidase</fullName>
    </submittedName>
</protein>
<keyword evidence="2 7" id="KW-0645">Protease</keyword>
<evidence type="ECO:0000256" key="8">
    <source>
        <dbReference type="SAM" id="SignalP"/>
    </source>
</evidence>
<evidence type="ECO:0000256" key="2">
    <source>
        <dbReference type="ARBA" id="ARBA00022670"/>
    </source>
</evidence>
<dbReference type="Gene3D" id="2.60.120.260">
    <property type="entry name" value="Galactose-binding domain-like"/>
    <property type="match status" value="1"/>
</dbReference>
<dbReference type="PROSITE" id="PS00137">
    <property type="entry name" value="SUBTILASE_HIS"/>
    <property type="match status" value="1"/>
</dbReference>
<dbReference type="CDD" id="cd04059">
    <property type="entry name" value="Peptidases_S8_Protein_convertases_Kexins_Furin-like"/>
    <property type="match status" value="1"/>
</dbReference>
<dbReference type="PANTHER" id="PTHR42884">
    <property type="entry name" value="PROPROTEIN CONVERTASE SUBTILISIN/KEXIN-RELATED"/>
    <property type="match status" value="1"/>
</dbReference>
<dbReference type="InterPro" id="IPR008979">
    <property type="entry name" value="Galactose-bd-like_sf"/>
</dbReference>
<feature type="active site" description="Charge relay system" evidence="7">
    <location>
        <position position="346"/>
    </location>
</feature>
<keyword evidence="6" id="KW-0106">Calcium</keyword>
<comment type="similarity">
    <text evidence="1">Belongs to the peptidase S8 family. Furin subfamily.</text>
</comment>
<dbReference type="InterPro" id="IPR015500">
    <property type="entry name" value="Peptidase_S8_subtilisin-rel"/>
</dbReference>
<evidence type="ECO:0000256" key="1">
    <source>
        <dbReference type="ARBA" id="ARBA00005325"/>
    </source>
</evidence>
<feature type="active site" description="Charge relay system" evidence="7">
    <location>
        <position position="90"/>
    </location>
</feature>
<dbReference type="InterPro" id="IPR000209">
    <property type="entry name" value="Peptidase_S8/S53_dom"/>
</dbReference>
<evidence type="ECO:0000313" key="11">
    <source>
        <dbReference type="Proteomes" id="UP001152321"/>
    </source>
</evidence>
<evidence type="ECO:0000256" key="7">
    <source>
        <dbReference type="PROSITE-ProRule" id="PRU01240"/>
    </source>
</evidence>
<gene>
    <name evidence="10" type="ORF">NWE73_06485</name>
</gene>
<sequence length="569" mass="59932">MQRNKKLRILIALFSMFAATSVMFTNCSEMGFAVLASNTGDPFYSYSWHLQNTGQKVFASNAGTSGVDMNLQQTWAQGYTGKGVIIQVSDTGVEDIHEDLHGNFLYGGGSKDYTLSSPYLSNASAPRSSSDNHGTSVAGLIAAVADNGVGSRGVAPKASLTSANIISSVVTHTNYSKILDQAQGSFDISNMSWGADQNYIDDDYGGYASAYEAQLKYGVTNQRNGKGAIYVKAAGNDYQVQCYGSSSSMCLGNSNFDRDDANPYQIVVAALDSSGSSASYSSPGANLWISSYGGEHGSDSPAMFTTDRSGCGNGESISSASTSVLFEKGQKGNTSCNYTATFNGTSSAAPTLAGAVALMLEAKPSLTWRDVKYILAKTARSGTETGNYTHPYQISLPVGYNWEQKWITNGAGFKFHNWYGFGAVNVDAAVAMAKTYSSALGTYHETTWFSSGTVNAAIPDYTAAGASNAIAVGSDNVKIEAVRIKLQVTHAAISQLAIELTSPSGVKSILVNAVNALTNQANYSGGEVLLSNAFYGENSTGTWTIRVVDAQSGTTGTLVNWSINFVGGQ</sequence>
<keyword evidence="5 7" id="KW-0720">Serine protease</keyword>
<dbReference type="Gene3D" id="3.40.50.200">
    <property type="entry name" value="Peptidase S8/S53 domain"/>
    <property type="match status" value="1"/>
</dbReference>
<feature type="active site" description="Charge relay system" evidence="7">
    <location>
        <position position="133"/>
    </location>
</feature>
<dbReference type="RefSeq" id="WP_277577479.1">
    <property type="nucleotide sequence ID" value="NZ_JANRMI010000002.1"/>
</dbReference>
<dbReference type="PANTHER" id="PTHR42884:SF14">
    <property type="entry name" value="NEUROENDOCRINE CONVERTASE 1"/>
    <property type="match status" value="1"/>
</dbReference>
<dbReference type="SUPFAM" id="SSF52743">
    <property type="entry name" value="Subtilisin-like"/>
    <property type="match status" value="1"/>
</dbReference>
<evidence type="ECO:0000313" key="10">
    <source>
        <dbReference type="EMBL" id="MDG0816001.1"/>
    </source>
</evidence>
<dbReference type="PRINTS" id="PR00723">
    <property type="entry name" value="SUBTILISIN"/>
</dbReference>
<proteinExistence type="inferred from homology"/>
<dbReference type="PROSITE" id="PS51892">
    <property type="entry name" value="SUBTILASE"/>
    <property type="match status" value="1"/>
</dbReference>
<feature type="signal peptide" evidence="8">
    <location>
        <begin position="1"/>
        <end position="24"/>
    </location>
</feature>
<dbReference type="PROSITE" id="PS51829">
    <property type="entry name" value="P_HOMO_B"/>
    <property type="match status" value="1"/>
</dbReference>
<feature type="chain" id="PRO_5045879882" evidence="8">
    <location>
        <begin position="25"/>
        <end position="569"/>
    </location>
</feature>
<dbReference type="Proteomes" id="UP001152321">
    <property type="component" value="Unassembled WGS sequence"/>
</dbReference>
<dbReference type="InterPro" id="IPR002884">
    <property type="entry name" value="P_dom"/>
</dbReference>
<evidence type="ECO:0000256" key="5">
    <source>
        <dbReference type="ARBA" id="ARBA00022825"/>
    </source>
</evidence>
<keyword evidence="3 8" id="KW-0732">Signal</keyword>
<dbReference type="Pfam" id="PF00082">
    <property type="entry name" value="Peptidase_S8"/>
    <property type="match status" value="1"/>
</dbReference>
<evidence type="ECO:0000256" key="3">
    <source>
        <dbReference type="ARBA" id="ARBA00022729"/>
    </source>
</evidence>
<dbReference type="Pfam" id="PF01483">
    <property type="entry name" value="P_proprotein"/>
    <property type="match status" value="1"/>
</dbReference>
<dbReference type="InterPro" id="IPR022398">
    <property type="entry name" value="Peptidase_S8_His-AS"/>
</dbReference>
<comment type="caution">
    <text evidence="10">The sequence shown here is derived from an EMBL/GenBank/DDBJ whole genome shotgun (WGS) entry which is preliminary data.</text>
</comment>
<keyword evidence="11" id="KW-1185">Reference proteome</keyword>
<dbReference type="EMBL" id="JANRMI010000002">
    <property type="protein sequence ID" value="MDG0816001.1"/>
    <property type="molecule type" value="Genomic_DNA"/>
</dbReference>
<accession>A0ABT6DJH5</accession>
<dbReference type="SUPFAM" id="SSF49785">
    <property type="entry name" value="Galactose-binding domain-like"/>
    <property type="match status" value="1"/>
</dbReference>
<organism evidence="10 11">
    <name type="scientific">Bdellovibrio svalbardensis</name>
    <dbReference type="NCBI Taxonomy" id="2972972"/>
    <lineage>
        <taxon>Bacteria</taxon>
        <taxon>Pseudomonadati</taxon>
        <taxon>Bdellovibrionota</taxon>
        <taxon>Bdellovibrionia</taxon>
        <taxon>Bdellovibrionales</taxon>
        <taxon>Pseudobdellovibrionaceae</taxon>
        <taxon>Bdellovibrio</taxon>
    </lineage>
</organism>
<reference evidence="10" key="1">
    <citation type="submission" date="2022-08" db="EMBL/GenBank/DDBJ databases">
        <title>Novel Bdellovibrio Species Isolated from Svalbard: Designation Bdellovibrio svalbardensis.</title>
        <authorList>
            <person name="Mitchell R.J."/>
            <person name="Choi S.Y."/>
        </authorList>
    </citation>
    <scope>NUCLEOTIDE SEQUENCE</scope>
    <source>
        <strain evidence="10">PAP01</strain>
    </source>
</reference>
<name>A0ABT6DJH5_9BACT</name>
<evidence type="ECO:0000259" key="9">
    <source>
        <dbReference type="PROSITE" id="PS51829"/>
    </source>
</evidence>
<evidence type="ECO:0000256" key="6">
    <source>
        <dbReference type="ARBA" id="ARBA00022837"/>
    </source>
</evidence>
<feature type="domain" description="P/Homo B" evidence="9">
    <location>
        <begin position="442"/>
        <end position="569"/>
    </location>
</feature>
<keyword evidence="4 7" id="KW-0378">Hydrolase</keyword>
<dbReference type="InterPro" id="IPR034182">
    <property type="entry name" value="Kexin/furin"/>
</dbReference>